<dbReference type="Pfam" id="PF00149">
    <property type="entry name" value="Metallophos"/>
    <property type="match status" value="1"/>
</dbReference>
<dbReference type="Proteomes" id="UP000886476">
    <property type="component" value="Unassembled WGS sequence"/>
</dbReference>
<evidence type="ECO:0000259" key="1">
    <source>
        <dbReference type="Pfam" id="PF00149"/>
    </source>
</evidence>
<dbReference type="EMBL" id="JABFDN010000001">
    <property type="protein sequence ID" value="NPU64544.1"/>
    <property type="molecule type" value="Genomic_DNA"/>
</dbReference>
<organism evidence="2 3">
    <name type="scientific">Bradyrhizobium aeschynomenes</name>
    <dbReference type="NCBI Taxonomy" id="2734909"/>
    <lineage>
        <taxon>Bacteria</taxon>
        <taxon>Pseudomonadati</taxon>
        <taxon>Pseudomonadota</taxon>
        <taxon>Alphaproteobacteria</taxon>
        <taxon>Hyphomicrobiales</taxon>
        <taxon>Nitrobacteraceae</taxon>
        <taxon>Bradyrhizobium</taxon>
    </lineage>
</organism>
<proteinExistence type="predicted"/>
<protein>
    <submittedName>
        <fullName evidence="2">Metallophosphoesterase</fullName>
    </submittedName>
</protein>
<evidence type="ECO:0000313" key="3">
    <source>
        <dbReference type="Proteomes" id="UP000886476"/>
    </source>
</evidence>
<dbReference type="InterPro" id="IPR029052">
    <property type="entry name" value="Metallo-depent_PP-like"/>
</dbReference>
<sequence>MATTRIAVIGDIHHGQDTPTKRGSMALPLLEQFVAEVNNGRFDAVIDLGDRISDEDPERDRLLQSDVAMCFAKLVPVHHHVSGNHDVGLLSLADNEAILDRPSGSRALTIGDIRCVFWQPDVGLTRERGFRLSAGDLEELVRLLWQDDRPTLLISHVPLSGHAQTGNYYFEANPGHAAYAETDGIRAAIAEAPCPIVALAGHVHWNTLTTVDGTSHLTLQSLTETFISGAPAEAAGILDIEEERLRWTVTGREPLSVTLPWPKTRTRWRAPLARFAKAAVG</sequence>
<evidence type="ECO:0000313" key="2">
    <source>
        <dbReference type="EMBL" id="NPU64544.1"/>
    </source>
</evidence>
<dbReference type="Gene3D" id="3.60.21.10">
    <property type="match status" value="1"/>
</dbReference>
<dbReference type="SUPFAM" id="SSF56300">
    <property type="entry name" value="Metallo-dependent phosphatases"/>
    <property type="match status" value="1"/>
</dbReference>
<reference evidence="2" key="1">
    <citation type="submission" date="2020-05" db="EMBL/GenBank/DDBJ databases">
        <title>Nod-independent and nitrogen-fixing Bradyrhizobium aeschynomene sp. nov. isolated from nodules of Aeschynomene indica.</title>
        <authorList>
            <person name="Zhang Z."/>
        </authorList>
    </citation>
    <scope>NUCLEOTIDE SEQUENCE</scope>
    <source>
        <strain evidence="2">83012</strain>
    </source>
</reference>
<dbReference type="InterPro" id="IPR004843">
    <property type="entry name" value="Calcineurin-like_PHP"/>
</dbReference>
<feature type="domain" description="Calcineurin-like phosphoesterase" evidence="1">
    <location>
        <begin position="5"/>
        <end position="204"/>
    </location>
</feature>
<name>A0ABX2C8F5_9BRAD</name>
<comment type="caution">
    <text evidence="2">The sequence shown here is derived from an EMBL/GenBank/DDBJ whole genome shotgun (WGS) entry which is preliminary data.</text>
</comment>
<gene>
    <name evidence="2" type="ORF">HL667_05985</name>
</gene>
<dbReference type="RefSeq" id="WP_172109585.1">
    <property type="nucleotide sequence ID" value="NZ_JABFDN010000001.1"/>
</dbReference>
<accession>A0ABX2C8F5</accession>
<keyword evidence="3" id="KW-1185">Reference proteome</keyword>